<dbReference type="AlphaFoldDB" id="U5VNZ8"/>
<organism evidence="10 11">
    <name type="scientific">Actinoplanes friuliensis DSM 7358</name>
    <dbReference type="NCBI Taxonomy" id="1246995"/>
    <lineage>
        <taxon>Bacteria</taxon>
        <taxon>Bacillati</taxon>
        <taxon>Actinomycetota</taxon>
        <taxon>Actinomycetes</taxon>
        <taxon>Micromonosporales</taxon>
        <taxon>Micromonosporaceae</taxon>
        <taxon>Actinoplanes</taxon>
    </lineage>
</organism>
<name>U5VNZ8_9ACTN</name>
<dbReference type="KEGG" id="afs:AFR_01125"/>
<dbReference type="RefSeq" id="WP_023357457.1">
    <property type="nucleotide sequence ID" value="NC_022657.1"/>
</dbReference>
<evidence type="ECO:0000256" key="1">
    <source>
        <dbReference type="ARBA" id="ARBA00004651"/>
    </source>
</evidence>
<sequence length="402" mass="41221">MSALTVRRSSLHPGDLLRVGSIGLRTRRMRATLSALGIAIGIAAMVSVLGISESSKADLLSSLDRLGTNMLTVEAGTGIGGGGTTAVLPTSTETMLRRITPVEQVASVTPVDATVRRTDLVPETHTGGIAVKAADPALLDTLAARPADGVWLDPARAALPVVVLGSVAAERLGITEVADGTRIYVGDQWFAVIGILESVELAQDIDRSVLIGRPIAASKFNTDEAPGTVYIRSDPDAVDDVRAVVAATANPANPDQVTVSRPSDAIEARAAASNAFTSLFLALGAVALLVGGVGIANVMVISVLERRSEIGLRRALGATRRHVSIQFLAEALLLSALGGLGGAILGALVTAGYDLLRGWDVLIPYVGMAGGVVAAVLIGAAAGLYPAVRASRLSPTEALRTV</sequence>
<dbReference type="InterPro" id="IPR050250">
    <property type="entry name" value="Macrolide_Exporter_MacB"/>
</dbReference>
<evidence type="ECO:0000256" key="4">
    <source>
        <dbReference type="ARBA" id="ARBA00022989"/>
    </source>
</evidence>
<dbReference type="Proteomes" id="UP000017746">
    <property type="component" value="Chromosome"/>
</dbReference>
<evidence type="ECO:0000313" key="10">
    <source>
        <dbReference type="EMBL" id="AGZ38514.1"/>
    </source>
</evidence>
<keyword evidence="5 7" id="KW-0472">Membrane</keyword>
<accession>U5VNZ8</accession>
<dbReference type="GO" id="GO:0005886">
    <property type="term" value="C:plasma membrane"/>
    <property type="evidence" value="ECO:0007669"/>
    <property type="project" value="UniProtKB-SubCell"/>
</dbReference>
<keyword evidence="2" id="KW-1003">Cell membrane</keyword>
<protein>
    <submittedName>
        <fullName evidence="10">ABC transporter permease</fullName>
    </submittedName>
</protein>
<gene>
    <name evidence="10" type="ORF">AFR_01125</name>
</gene>
<keyword evidence="4 7" id="KW-1133">Transmembrane helix</keyword>
<feature type="domain" description="MacB-like periplasmic core" evidence="9">
    <location>
        <begin position="33"/>
        <end position="244"/>
    </location>
</feature>
<dbReference type="OrthoDB" id="9780560at2"/>
<dbReference type="eggNOG" id="COG0577">
    <property type="taxonomic scope" value="Bacteria"/>
</dbReference>
<evidence type="ECO:0000259" key="9">
    <source>
        <dbReference type="Pfam" id="PF12704"/>
    </source>
</evidence>
<feature type="domain" description="ABC3 transporter permease C-terminal" evidence="8">
    <location>
        <begin position="283"/>
        <end position="395"/>
    </location>
</feature>
<feature type="transmembrane region" description="Helical" evidence="7">
    <location>
        <begin position="279"/>
        <end position="304"/>
    </location>
</feature>
<dbReference type="GO" id="GO:0022857">
    <property type="term" value="F:transmembrane transporter activity"/>
    <property type="evidence" value="ECO:0007669"/>
    <property type="project" value="TreeGrafter"/>
</dbReference>
<evidence type="ECO:0000313" key="11">
    <source>
        <dbReference type="Proteomes" id="UP000017746"/>
    </source>
</evidence>
<feature type="transmembrane region" description="Helical" evidence="7">
    <location>
        <begin position="362"/>
        <end position="385"/>
    </location>
</feature>
<evidence type="ECO:0000256" key="6">
    <source>
        <dbReference type="ARBA" id="ARBA00038076"/>
    </source>
</evidence>
<keyword evidence="11" id="KW-1185">Reference proteome</keyword>
<dbReference type="EMBL" id="CP006272">
    <property type="protein sequence ID" value="AGZ38514.1"/>
    <property type="molecule type" value="Genomic_DNA"/>
</dbReference>
<evidence type="ECO:0000256" key="7">
    <source>
        <dbReference type="SAM" id="Phobius"/>
    </source>
</evidence>
<dbReference type="Pfam" id="PF12704">
    <property type="entry name" value="MacB_PCD"/>
    <property type="match status" value="1"/>
</dbReference>
<dbReference type="HOGENOM" id="CLU_000604_8_0_11"/>
<evidence type="ECO:0000256" key="2">
    <source>
        <dbReference type="ARBA" id="ARBA00022475"/>
    </source>
</evidence>
<dbReference type="InterPro" id="IPR025857">
    <property type="entry name" value="MacB_PCD"/>
</dbReference>
<feature type="transmembrane region" description="Helical" evidence="7">
    <location>
        <begin position="325"/>
        <end position="350"/>
    </location>
</feature>
<evidence type="ECO:0000256" key="5">
    <source>
        <dbReference type="ARBA" id="ARBA00023136"/>
    </source>
</evidence>
<comment type="subcellular location">
    <subcellularLocation>
        <location evidence="1">Cell membrane</location>
        <topology evidence="1">Multi-pass membrane protein</topology>
    </subcellularLocation>
</comment>
<dbReference type="Pfam" id="PF02687">
    <property type="entry name" value="FtsX"/>
    <property type="match status" value="1"/>
</dbReference>
<dbReference type="STRING" id="1246995.AFR_01125"/>
<keyword evidence="3 7" id="KW-0812">Transmembrane</keyword>
<dbReference type="InterPro" id="IPR003838">
    <property type="entry name" value="ABC3_permease_C"/>
</dbReference>
<dbReference type="PANTHER" id="PTHR30572">
    <property type="entry name" value="MEMBRANE COMPONENT OF TRANSPORTER-RELATED"/>
    <property type="match status" value="1"/>
</dbReference>
<evidence type="ECO:0000256" key="3">
    <source>
        <dbReference type="ARBA" id="ARBA00022692"/>
    </source>
</evidence>
<feature type="transmembrane region" description="Helical" evidence="7">
    <location>
        <begin position="31"/>
        <end position="51"/>
    </location>
</feature>
<comment type="similarity">
    <text evidence="6">Belongs to the ABC-4 integral membrane protein family.</text>
</comment>
<evidence type="ECO:0000259" key="8">
    <source>
        <dbReference type="Pfam" id="PF02687"/>
    </source>
</evidence>
<dbReference type="PANTHER" id="PTHR30572:SF4">
    <property type="entry name" value="ABC TRANSPORTER PERMEASE YTRF"/>
    <property type="match status" value="1"/>
</dbReference>
<dbReference type="PATRIC" id="fig|1246995.3.peg.224"/>
<reference evidence="10 11" key="1">
    <citation type="journal article" date="2014" name="J. Biotechnol.">
        <title>Complete genome sequence of the actinobacterium Actinoplanes friuliensis HAG 010964, producer of the lipopeptide antibiotic friulimycin.</title>
        <authorList>
            <person name="Ruckert C."/>
            <person name="Szczepanowski R."/>
            <person name="Albersmeier A."/>
            <person name="Goesmann A."/>
            <person name="Fischer N."/>
            <person name="Steinkamper A."/>
            <person name="Puhler A."/>
            <person name="Biener R."/>
            <person name="Schwartz D."/>
            <person name="Kalinowski J."/>
        </authorList>
    </citation>
    <scope>NUCLEOTIDE SEQUENCE [LARGE SCALE GENOMIC DNA]</scope>
    <source>
        <strain evidence="10 11">DSM 7358</strain>
    </source>
</reference>
<proteinExistence type="inferred from homology"/>